<dbReference type="PANTHER" id="PTHR36057:SF1">
    <property type="entry name" value="LIPOPROTEIN LIPID ATTACHMENT SITE-LIKE PROTEIN, PUTATIVE (DUF1223)-RELATED"/>
    <property type="match status" value="1"/>
</dbReference>
<dbReference type="InterPro" id="IPR036249">
    <property type="entry name" value="Thioredoxin-like_sf"/>
</dbReference>
<dbReference type="RefSeq" id="WP_167228370.1">
    <property type="nucleotide sequence ID" value="NZ_JAAQPH010000018.1"/>
</dbReference>
<proteinExistence type="predicted"/>
<evidence type="ECO:0000313" key="2">
    <source>
        <dbReference type="Proteomes" id="UP000761264"/>
    </source>
</evidence>
<accession>A0A967KF53</accession>
<sequence length="267" mass="28400">MGRTSIAFGAVVLVAGIAAWTGQAITKSPSFFDASAEAEPLQLAELSGNARPVVVELFTSQGCSSCPPADALLDELADRPGLLALSFHVDYWDYIGWKDPFASAEYTQRQRDYARTLGLRYVYTPQIVVDGRKDLVGSHRRAVTEAIEEAAKRKSVVDVTLAPDDGGKVSLSAGHAPAEGATVYLVMFDDDHKTDVARGENGGRSIHNANVVREYRKLGRWTGEAMEFSLDIAAARGEGRGGCAVIVQAGTTGPVLGAAILDLDTTS</sequence>
<organism evidence="1 2">
    <name type="scientific">Pelagibius litoralis</name>
    <dbReference type="NCBI Taxonomy" id="374515"/>
    <lineage>
        <taxon>Bacteria</taxon>
        <taxon>Pseudomonadati</taxon>
        <taxon>Pseudomonadota</taxon>
        <taxon>Alphaproteobacteria</taxon>
        <taxon>Rhodospirillales</taxon>
        <taxon>Rhodovibrionaceae</taxon>
        <taxon>Pelagibius</taxon>
    </lineage>
</organism>
<dbReference type="Pfam" id="PF06764">
    <property type="entry name" value="DUF1223"/>
    <property type="match status" value="1"/>
</dbReference>
<dbReference type="PANTHER" id="PTHR36057">
    <property type="match status" value="1"/>
</dbReference>
<keyword evidence="2" id="KW-1185">Reference proteome</keyword>
<dbReference type="Proteomes" id="UP000761264">
    <property type="component" value="Unassembled WGS sequence"/>
</dbReference>
<dbReference type="EMBL" id="JAAQPH010000018">
    <property type="protein sequence ID" value="NIA71100.1"/>
    <property type="molecule type" value="Genomic_DNA"/>
</dbReference>
<evidence type="ECO:0000313" key="1">
    <source>
        <dbReference type="EMBL" id="NIA71100.1"/>
    </source>
</evidence>
<name>A0A967KF53_9PROT</name>
<protein>
    <submittedName>
        <fullName evidence="1">DUF1223 domain-containing protein</fullName>
    </submittedName>
</protein>
<reference evidence="1" key="1">
    <citation type="submission" date="2020-03" db="EMBL/GenBank/DDBJ databases">
        <title>Genome of Pelagibius litoralis DSM 21314T.</title>
        <authorList>
            <person name="Wang G."/>
        </authorList>
    </citation>
    <scope>NUCLEOTIDE SEQUENCE</scope>
    <source>
        <strain evidence="1">DSM 21314</strain>
    </source>
</reference>
<comment type="caution">
    <text evidence="1">The sequence shown here is derived from an EMBL/GenBank/DDBJ whole genome shotgun (WGS) entry which is preliminary data.</text>
</comment>
<dbReference type="AlphaFoldDB" id="A0A967KF53"/>
<dbReference type="SUPFAM" id="SSF52833">
    <property type="entry name" value="Thioredoxin-like"/>
    <property type="match status" value="1"/>
</dbReference>
<dbReference type="InterPro" id="IPR010634">
    <property type="entry name" value="DUF1223"/>
</dbReference>
<gene>
    <name evidence="1" type="ORF">HBA54_21100</name>
</gene>